<dbReference type="PANTHER" id="PTHR33798">
    <property type="entry name" value="FLAVOPROTEIN OXYGENASE"/>
    <property type="match status" value="1"/>
</dbReference>
<feature type="domain" description="Flavin reductase like" evidence="6">
    <location>
        <begin position="78"/>
        <end position="230"/>
    </location>
</feature>
<comment type="similarity">
    <text evidence="4">Belongs to the flavoredoxin family.</text>
</comment>
<accession>A0ABR0SDP5</accession>
<evidence type="ECO:0000256" key="2">
    <source>
        <dbReference type="ARBA" id="ARBA00022630"/>
    </source>
</evidence>
<evidence type="ECO:0000256" key="5">
    <source>
        <dbReference type="SAM" id="MobiDB-lite"/>
    </source>
</evidence>
<dbReference type="InterPro" id="IPR002563">
    <property type="entry name" value="Flavin_Rdtase-like_dom"/>
</dbReference>
<dbReference type="Proteomes" id="UP001338125">
    <property type="component" value="Unassembled WGS sequence"/>
</dbReference>
<protein>
    <recommendedName>
        <fullName evidence="6">Flavin reductase like domain-containing protein</fullName>
    </recommendedName>
</protein>
<evidence type="ECO:0000256" key="3">
    <source>
        <dbReference type="ARBA" id="ARBA00022643"/>
    </source>
</evidence>
<dbReference type="Gene3D" id="2.30.110.10">
    <property type="entry name" value="Electron Transport, Fmn-binding Protein, Chain A"/>
    <property type="match status" value="1"/>
</dbReference>
<organism evidence="7 8">
    <name type="scientific">Cladobotryum mycophilum</name>
    <dbReference type="NCBI Taxonomy" id="491253"/>
    <lineage>
        <taxon>Eukaryota</taxon>
        <taxon>Fungi</taxon>
        <taxon>Dikarya</taxon>
        <taxon>Ascomycota</taxon>
        <taxon>Pezizomycotina</taxon>
        <taxon>Sordariomycetes</taxon>
        <taxon>Hypocreomycetidae</taxon>
        <taxon>Hypocreales</taxon>
        <taxon>Hypocreaceae</taxon>
        <taxon>Cladobotryum</taxon>
    </lineage>
</organism>
<dbReference type="EMBL" id="JAVFKD010000014">
    <property type="protein sequence ID" value="KAK5989885.1"/>
    <property type="molecule type" value="Genomic_DNA"/>
</dbReference>
<evidence type="ECO:0000259" key="6">
    <source>
        <dbReference type="SMART" id="SM00903"/>
    </source>
</evidence>
<evidence type="ECO:0000256" key="4">
    <source>
        <dbReference type="ARBA" id="ARBA00038054"/>
    </source>
</evidence>
<gene>
    <name evidence="7" type="ORF">PT974_08147</name>
</gene>
<evidence type="ECO:0000313" key="8">
    <source>
        <dbReference type="Proteomes" id="UP001338125"/>
    </source>
</evidence>
<sequence length="277" mass="30678">MSPHNPHPDFKTVESSRPPFDASQPVTFTKTPNPDWKFGDGTNQLDANKDAPSPKKHISIDPYAEGRPSLFNYKLLISATVPRPVAFISSRSPDGKTLNLAPFSYFNMINHDPRSSSPKDTLKNIVESKECVINIISEHFVEAANATSIDAPYGSSEWDVSGLTPEYSTETVGAPRIKEAILSIEAKLESVREFESKSVPGKKSGTLVVLEGTRFWVREDAINEDRSIIDLNVLKPISRLGGITYGRTNEVLELPRPQFEKDLGGQQGLEKLQNQKI</sequence>
<comment type="caution">
    <text evidence="7">The sequence shown here is derived from an EMBL/GenBank/DDBJ whole genome shotgun (WGS) entry which is preliminary data.</text>
</comment>
<keyword evidence="8" id="KW-1185">Reference proteome</keyword>
<feature type="compositionally biased region" description="Basic and acidic residues" evidence="5">
    <location>
        <begin position="1"/>
        <end position="14"/>
    </location>
</feature>
<comment type="cofactor">
    <cofactor evidence="1">
        <name>FMN</name>
        <dbReference type="ChEBI" id="CHEBI:58210"/>
    </cofactor>
</comment>
<reference evidence="7 8" key="1">
    <citation type="submission" date="2024-01" db="EMBL/GenBank/DDBJ databases">
        <title>Complete genome of Cladobotryum mycophilum ATHUM6906.</title>
        <authorList>
            <person name="Christinaki A.C."/>
            <person name="Myridakis A.I."/>
            <person name="Kouvelis V.N."/>
        </authorList>
    </citation>
    <scope>NUCLEOTIDE SEQUENCE [LARGE SCALE GENOMIC DNA]</scope>
    <source>
        <strain evidence="7 8">ATHUM6906</strain>
    </source>
</reference>
<dbReference type="Pfam" id="PF01613">
    <property type="entry name" value="Flavin_Reduct"/>
    <property type="match status" value="1"/>
</dbReference>
<dbReference type="SMART" id="SM00903">
    <property type="entry name" value="Flavin_Reduct"/>
    <property type="match status" value="1"/>
</dbReference>
<name>A0ABR0SDP5_9HYPO</name>
<evidence type="ECO:0000313" key="7">
    <source>
        <dbReference type="EMBL" id="KAK5989885.1"/>
    </source>
</evidence>
<feature type="region of interest" description="Disordered" evidence="5">
    <location>
        <begin position="1"/>
        <end position="57"/>
    </location>
</feature>
<keyword evidence="3" id="KW-0288">FMN</keyword>
<dbReference type="PANTHER" id="PTHR33798:SF5">
    <property type="entry name" value="FLAVIN REDUCTASE LIKE DOMAIN-CONTAINING PROTEIN"/>
    <property type="match status" value="1"/>
</dbReference>
<dbReference type="SUPFAM" id="SSF50475">
    <property type="entry name" value="FMN-binding split barrel"/>
    <property type="match status" value="1"/>
</dbReference>
<proteinExistence type="inferred from homology"/>
<keyword evidence="2" id="KW-0285">Flavoprotein</keyword>
<evidence type="ECO:0000256" key="1">
    <source>
        <dbReference type="ARBA" id="ARBA00001917"/>
    </source>
</evidence>
<dbReference type="InterPro" id="IPR012349">
    <property type="entry name" value="Split_barrel_FMN-bd"/>
</dbReference>